<name>A0ABY7QS55_9FIRM</name>
<dbReference type="PROSITE" id="PS51354">
    <property type="entry name" value="GLUTAREDOXIN_2"/>
    <property type="match status" value="1"/>
</dbReference>
<dbReference type="PROSITE" id="PS50404">
    <property type="entry name" value="GST_NTER"/>
    <property type="match status" value="1"/>
</dbReference>
<reference evidence="2 3" key="1">
    <citation type="submission" date="2023-01" db="EMBL/GenBank/DDBJ databases">
        <authorList>
            <person name="Lee S.H."/>
            <person name="Jung H.S."/>
            <person name="Yun J.U."/>
        </authorList>
    </citation>
    <scope>NUCLEOTIDE SEQUENCE [LARGE SCALE GENOMIC DNA]</scope>
    <source>
        <strain evidence="2 3">CBA3646</strain>
    </source>
</reference>
<evidence type="ECO:0000313" key="2">
    <source>
        <dbReference type="EMBL" id="WBW49614.1"/>
    </source>
</evidence>
<dbReference type="Gene3D" id="3.40.30.10">
    <property type="entry name" value="Glutaredoxin"/>
    <property type="match status" value="1"/>
</dbReference>
<dbReference type="InterPro" id="IPR036249">
    <property type="entry name" value="Thioredoxin-like_sf"/>
</dbReference>
<sequence length="56" mass="6426">MKSNTIEMEMHNVDAEDGLREMLKERGGKAQVPALDVDGKIMYESMDIIDYLKDNH</sequence>
<gene>
    <name evidence="2" type="ORF">O6R05_06345</name>
</gene>
<protein>
    <submittedName>
        <fullName evidence="2">Glutathione S-transferase N-terminal domain-containing protein</fullName>
    </submittedName>
</protein>
<dbReference type="EMBL" id="CP115667">
    <property type="protein sequence ID" value="WBW49614.1"/>
    <property type="molecule type" value="Genomic_DNA"/>
</dbReference>
<dbReference type="Proteomes" id="UP001210339">
    <property type="component" value="Chromosome"/>
</dbReference>
<evidence type="ECO:0000313" key="3">
    <source>
        <dbReference type="Proteomes" id="UP001210339"/>
    </source>
</evidence>
<dbReference type="InterPro" id="IPR004045">
    <property type="entry name" value="Glutathione_S-Trfase_N"/>
</dbReference>
<dbReference type="SUPFAM" id="SSF52833">
    <property type="entry name" value="Thioredoxin-like"/>
    <property type="match status" value="1"/>
</dbReference>
<dbReference type="Pfam" id="PF13417">
    <property type="entry name" value="GST_N_3"/>
    <property type="match status" value="1"/>
</dbReference>
<accession>A0ABY7QS55</accession>
<dbReference type="RefSeq" id="WP_271191146.1">
    <property type="nucleotide sequence ID" value="NZ_CP115667.1"/>
</dbReference>
<dbReference type="CDD" id="cd00570">
    <property type="entry name" value="GST_N_family"/>
    <property type="match status" value="1"/>
</dbReference>
<proteinExistence type="predicted"/>
<evidence type="ECO:0000259" key="1">
    <source>
        <dbReference type="PROSITE" id="PS50404"/>
    </source>
</evidence>
<organism evidence="2 3">
    <name type="scientific">Peptoniphilus equinus</name>
    <dbReference type="NCBI Taxonomy" id="3016343"/>
    <lineage>
        <taxon>Bacteria</taxon>
        <taxon>Bacillati</taxon>
        <taxon>Bacillota</taxon>
        <taxon>Tissierellia</taxon>
        <taxon>Tissierellales</taxon>
        <taxon>Peptoniphilaceae</taxon>
        <taxon>Peptoniphilus</taxon>
    </lineage>
</organism>
<feature type="domain" description="GST N-terminal" evidence="1">
    <location>
        <begin position="1"/>
        <end position="56"/>
    </location>
</feature>
<keyword evidence="3" id="KW-1185">Reference proteome</keyword>